<dbReference type="PANTHER" id="PTHR10534">
    <property type="entry name" value="PYRIDOXAL KINASE"/>
    <property type="match status" value="1"/>
</dbReference>
<dbReference type="Proteomes" id="UP000501891">
    <property type="component" value="Chromosome"/>
</dbReference>
<keyword evidence="2 7" id="KW-0808">Transferase</keyword>
<accession>A0A858R8R4</accession>
<dbReference type="KEGG" id="acru:HHL28_12680"/>
<proteinExistence type="predicted"/>
<gene>
    <name evidence="7" type="primary">pdxY</name>
    <name evidence="7" type="ORF">HHL28_12680</name>
</gene>
<feature type="domain" description="Pyridoxamine kinase/Phosphomethylpyrimidine kinase" evidence="6">
    <location>
        <begin position="53"/>
        <end position="253"/>
    </location>
</feature>
<reference evidence="7" key="1">
    <citation type="submission" date="2020-04" db="EMBL/GenBank/DDBJ databases">
        <title>A desert anoxygenic phototrophic bacterium fixes CO2 using RubisCO under aerobic conditions.</title>
        <authorList>
            <person name="Tang K."/>
        </authorList>
    </citation>
    <scope>NUCLEOTIDE SEQUENCE [LARGE SCALE GENOMIC DNA]</scope>
    <source>
        <strain evidence="7">MIMtkB3</strain>
    </source>
</reference>
<evidence type="ECO:0000256" key="4">
    <source>
        <dbReference type="ARBA" id="ARBA00022777"/>
    </source>
</evidence>
<keyword evidence="5" id="KW-0067">ATP-binding</keyword>
<evidence type="ECO:0000256" key="2">
    <source>
        <dbReference type="ARBA" id="ARBA00022679"/>
    </source>
</evidence>
<dbReference type="InterPro" id="IPR013749">
    <property type="entry name" value="PM/HMP-P_kinase-1"/>
</dbReference>
<keyword evidence="3" id="KW-0547">Nucleotide-binding</keyword>
<name>A0A858R8R4_9PROT</name>
<protein>
    <recommendedName>
        <fullName evidence="1">pyridoxal kinase</fullName>
        <ecNumber evidence="1">2.7.1.35</ecNumber>
    </recommendedName>
</protein>
<dbReference type="Gene3D" id="3.40.1190.20">
    <property type="match status" value="1"/>
</dbReference>
<dbReference type="SUPFAM" id="SSF53613">
    <property type="entry name" value="Ribokinase-like"/>
    <property type="match status" value="1"/>
</dbReference>
<evidence type="ECO:0000313" key="7">
    <source>
        <dbReference type="EMBL" id="QJE73835.1"/>
    </source>
</evidence>
<evidence type="ECO:0000256" key="5">
    <source>
        <dbReference type="ARBA" id="ARBA00022840"/>
    </source>
</evidence>
<evidence type="ECO:0000259" key="6">
    <source>
        <dbReference type="Pfam" id="PF08543"/>
    </source>
</evidence>
<dbReference type="GO" id="GO:0009443">
    <property type="term" value="P:pyridoxal 5'-phosphate salvage"/>
    <property type="evidence" value="ECO:0007669"/>
    <property type="project" value="InterPro"/>
</dbReference>
<dbReference type="Pfam" id="PF08543">
    <property type="entry name" value="Phos_pyr_kin"/>
    <property type="match status" value="1"/>
</dbReference>
<dbReference type="NCBIfam" id="TIGR00687">
    <property type="entry name" value="pyridox_kin"/>
    <property type="match status" value="1"/>
</dbReference>
<dbReference type="PANTHER" id="PTHR10534:SF2">
    <property type="entry name" value="PYRIDOXAL KINASE"/>
    <property type="match status" value="1"/>
</dbReference>
<dbReference type="CDD" id="cd01173">
    <property type="entry name" value="pyridoxal_pyridoxamine_kinase"/>
    <property type="match status" value="1"/>
</dbReference>
<dbReference type="AlphaFoldDB" id="A0A858R8R4"/>
<dbReference type="GO" id="GO:0005829">
    <property type="term" value="C:cytosol"/>
    <property type="evidence" value="ECO:0007669"/>
    <property type="project" value="TreeGrafter"/>
</dbReference>
<dbReference type="GO" id="GO:0005524">
    <property type="term" value="F:ATP binding"/>
    <property type="evidence" value="ECO:0007669"/>
    <property type="project" value="UniProtKB-KW"/>
</dbReference>
<dbReference type="NCBIfam" id="NF004398">
    <property type="entry name" value="PRK05756.1"/>
    <property type="match status" value="1"/>
</dbReference>
<keyword evidence="8" id="KW-1185">Reference proteome</keyword>
<dbReference type="EMBL" id="CP051775">
    <property type="protein sequence ID" value="QJE73835.1"/>
    <property type="molecule type" value="Genomic_DNA"/>
</dbReference>
<dbReference type="InterPro" id="IPR029056">
    <property type="entry name" value="Ribokinase-like"/>
</dbReference>
<sequence>MRTILTIQSHVAFGHVGNRAAVFPLERLGLEAIAVNTVQFSNHTGYGAWSGTVFPAEHVAQVISGVNDRGALAGVDAVLTGYMGAADLGDVVMDAVARVKGLNPSALYCCDPVMGDVGRGFFVRPGIPEFFREKAVPLADAITPNQFELEYLTGRTVGDLASALQATAAARALGPRWVLVTSLSRQDAPADSIEMLLDGPDGAWLVATPRLDLDPLPNGAGDCVAALFLAKLLETGEPPEALAHAASAIYAVFAVTKLSGQRELQIIRAQDELVAPSRRFTPVKVR</sequence>
<evidence type="ECO:0000256" key="1">
    <source>
        <dbReference type="ARBA" id="ARBA00012104"/>
    </source>
</evidence>
<organism evidence="7 8">
    <name type="scientific">Aerophototrophica crusticola</name>
    <dbReference type="NCBI Taxonomy" id="1709002"/>
    <lineage>
        <taxon>Bacteria</taxon>
        <taxon>Pseudomonadati</taxon>
        <taxon>Pseudomonadota</taxon>
        <taxon>Alphaproteobacteria</taxon>
        <taxon>Rhodospirillales</taxon>
        <taxon>Rhodospirillaceae</taxon>
        <taxon>Aerophototrophica</taxon>
    </lineage>
</organism>
<dbReference type="EC" id="2.7.1.35" evidence="1"/>
<dbReference type="GO" id="GO:0008478">
    <property type="term" value="F:pyridoxal kinase activity"/>
    <property type="evidence" value="ECO:0007669"/>
    <property type="project" value="UniProtKB-EC"/>
</dbReference>
<evidence type="ECO:0000256" key="3">
    <source>
        <dbReference type="ARBA" id="ARBA00022741"/>
    </source>
</evidence>
<evidence type="ECO:0000313" key="8">
    <source>
        <dbReference type="Proteomes" id="UP000501891"/>
    </source>
</evidence>
<dbReference type="InterPro" id="IPR004625">
    <property type="entry name" value="PyrdxlKinase"/>
</dbReference>
<keyword evidence="4 7" id="KW-0418">Kinase</keyword>